<organism evidence="1 2">
    <name type="scientific">Diatraea saccharalis</name>
    <name type="common">sugarcane borer</name>
    <dbReference type="NCBI Taxonomy" id="40085"/>
    <lineage>
        <taxon>Eukaryota</taxon>
        <taxon>Metazoa</taxon>
        <taxon>Ecdysozoa</taxon>
        <taxon>Arthropoda</taxon>
        <taxon>Hexapoda</taxon>
        <taxon>Insecta</taxon>
        <taxon>Pterygota</taxon>
        <taxon>Neoptera</taxon>
        <taxon>Endopterygota</taxon>
        <taxon>Lepidoptera</taxon>
        <taxon>Glossata</taxon>
        <taxon>Ditrysia</taxon>
        <taxon>Pyraloidea</taxon>
        <taxon>Crambidae</taxon>
        <taxon>Crambinae</taxon>
        <taxon>Diatraea</taxon>
    </lineage>
</organism>
<dbReference type="AlphaFoldDB" id="A0A9N9R7S1"/>
<name>A0A9N9R7S1_9NEOP</name>
<protein>
    <submittedName>
        <fullName evidence="1">Uncharacterized protein</fullName>
    </submittedName>
</protein>
<accession>A0A9N9R7S1</accession>
<reference evidence="1" key="2">
    <citation type="submission" date="2022-10" db="EMBL/GenBank/DDBJ databases">
        <authorList>
            <consortium name="ENA_rothamsted_submissions"/>
            <consortium name="culmorum"/>
            <person name="King R."/>
        </authorList>
    </citation>
    <scope>NUCLEOTIDE SEQUENCE</scope>
</reference>
<gene>
    <name evidence="1" type="ORF">DIATSA_LOCUS8625</name>
</gene>
<reference evidence="1" key="1">
    <citation type="submission" date="2021-12" db="EMBL/GenBank/DDBJ databases">
        <authorList>
            <person name="King R."/>
        </authorList>
    </citation>
    <scope>NUCLEOTIDE SEQUENCE</scope>
</reference>
<dbReference type="Proteomes" id="UP001153714">
    <property type="component" value="Chromosome 3"/>
</dbReference>
<evidence type="ECO:0000313" key="2">
    <source>
        <dbReference type="Proteomes" id="UP001153714"/>
    </source>
</evidence>
<proteinExistence type="predicted"/>
<evidence type="ECO:0000313" key="1">
    <source>
        <dbReference type="EMBL" id="CAG9790985.1"/>
    </source>
</evidence>
<dbReference type="EMBL" id="OU893334">
    <property type="protein sequence ID" value="CAG9790985.1"/>
    <property type="molecule type" value="Genomic_DNA"/>
</dbReference>
<dbReference type="OrthoDB" id="10054666at2759"/>
<keyword evidence="2" id="KW-1185">Reference proteome</keyword>
<sequence>MYGKNIYEYGIRASLEEREYHWRRVINHYTAVVVLPPYGRRHVVPDSTFTKQLAEAALKTLSRSDFAVQPDWLYCRHVEPYFDMRESEVLHFIRRRSDEPNFVMTKLKHLYSNIPPGLFDKTYQCNEQLMARLCKEAVATSSWINDHEMECTTCQLGAVTAFFAGEGGLTRWQQYRVTSTHAPAPTGAAWPYGPAEPWYRRAVAAAGELTVHAPVMPVRRMRNTDASPPPVSESNQNYNCRKLILRLFLCTCRIIRIFVIHMQTVKKSHFIRLLRLSLVYWKSSILFFFIIQ</sequence>